<evidence type="ECO:0000313" key="2">
    <source>
        <dbReference type="EMBL" id="QWF72183.1"/>
    </source>
</evidence>
<accession>A0A975RB99</accession>
<dbReference type="EMBL" id="CP073754">
    <property type="protein sequence ID" value="QWF72183.1"/>
    <property type="molecule type" value="Genomic_DNA"/>
</dbReference>
<organism evidence="2 3">
    <name type="scientific">Methylomonas paludis</name>
    <dbReference type="NCBI Taxonomy" id="1173101"/>
    <lineage>
        <taxon>Bacteria</taxon>
        <taxon>Pseudomonadati</taxon>
        <taxon>Pseudomonadota</taxon>
        <taxon>Gammaproteobacteria</taxon>
        <taxon>Methylococcales</taxon>
        <taxon>Methylococcaceae</taxon>
        <taxon>Methylomonas</taxon>
    </lineage>
</organism>
<name>A0A975RB99_9GAMM</name>
<comment type="similarity">
    <text evidence="1">Belongs to the transposase 8 family.</text>
</comment>
<protein>
    <submittedName>
        <fullName evidence="2">Transposase</fullName>
    </submittedName>
</protein>
<dbReference type="InterPro" id="IPR009057">
    <property type="entry name" value="Homeodomain-like_sf"/>
</dbReference>
<evidence type="ECO:0000313" key="3">
    <source>
        <dbReference type="Proteomes" id="UP000676649"/>
    </source>
</evidence>
<evidence type="ECO:0000256" key="1">
    <source>
        <dbReference type="ARBA" id="ARBA00009964"/>
    </source>
</evidence>
<dbReference type="GO" id="GO:0006313">
    <property type="term" value="P:DNA transposition"/>
    <property type="evidence" value="ECO:0007669"/>
    <property type="project" value="InterPro"/>
</dbReference>
<dbReference type="GO" id="GO:0003677">
    <property type="term" value="F:DNA binding"/>
    <property type="evidence" value="ECO:0007669"/>
    <property type="project" value="InterPro"/>
</dbReference>
<keyword evidence="3" id="KW-1185">Reference proteome</keyword>
<dbReference type="GO" id="GO:0004803">
    <property type="term" value="F:transposase activity"/>
    <property type="evidence" value="ECO:0007669"/>
    <property type="project" value="InterPro"/>
</dbReference>
<reference evidence="2" key="1">
    <citation type="submission" date="2021-04" db="EMBL/GenBank/DDBJ databases">
        <title>Draft genome sequence data of methanotrophic Methylovulum sp. strain S1L and Methylomonas sp. strain S2AM isolated from boreal lake water columns.</title>
        <authorList>
            <person name="Rissanen A.J."/>
            <person name="Mangayil R."/>
            <person name="Svenning M.M."/>
            <person name="Khanongnuch R."/>
        </authorList>
    </citation>
    <scope>NUCLEOTIDE SEQUENCE</scope>
    <source>
        <strain evidence="2">S2AM</strain>
    </source>
</reference>
<dbReference type="Proteomes" id="UP000676649">
    <property type="component" value="Chromosome"/>
</dbReference>
<sequence length="68" mass="7861">MNESKNHKRPKYRLEFKQDAAKLVLDKGYTHQQAADHLGSSLSVLCRWVGLNENPREARRQPKNLNCA</sequence>
<dbReference type="InterPro" id="IPR002514">
    <property type="entry name" value="Transposase_8"/>
</dbReference>
<dbReference type="Pfam" id="PF01527">
    <property type="entry name" value="HTH_Tnp_1"/>
    <property type="match status" value="1"/>
</dbReference>
<dbReference type="KEGG" id="mpad:KEF85_06960"/>
<dbReference type="AlphaFoldDB" id="A0A975RB99"/>
<gene>
    <name evidence="2" type="ORF">KEF85_06960</name>
</gene>
<dbReference type="RefSeq" id="WP_215584428.1">
    <property type="nucleotide sequence ID" value="NZ_CP073754.1"/>
</dbReference>
<dbReference type="SUPFAM" id="SSF46689">
    <property type="entry name" value="Homeodomain-like"/>
    <property type="match status" value="1"/>
</dbReference>
<proteinExistence type="inferred from homology"/>